<dbReference type="InterPro" id="IPR029320">
    <property type="entry name" value="Acyl-CoA_ox_N"/>
</dbReference>
<dbReference type="InterPro" id="IPR002655">
    <property type="entry name" value="Acyl-CoA_oxidase_C"/>
</dbReference>
<dbReference type="Gene3D" id="1.20.140.10">
    <property type="entry name" value="Butyryl-CoA Dehydrogenase, subunit A, domain 3"/>
    <property type="match status" value="2"/>
</dbReference>
<dbReference type="PIRSF" id="PIRSF000168">
    <property type="entry name" value="Acyl-CoA_oxidase"/>
    <property type="match status" value="1"/>
</dbReference>
<keyword evidence="9" id="KW-0560">Oxidoreductase</keyword>
<feature type="domain" description="Acyl-CoA oxidase C-alpha1" evidence="17">
    <location>
        <begin position="281"/>
        <end position="444"/>
    </location>
</feature>
<evidence type="ECO:0000256" key="7">
    <source>
        <dbReference type="ARBA" id="ARBA00022827"/>
    </source>
</evidence>
<dbReference type="Pfam" id="PF01756">
    <property type="entry name" value="ACOX"/>
    <property type="match status" value="1"/>
</dbReference>
<evidence type="ECO:0000259" key="15">
    <source>
        <dbReference type="Pfam" id="PF01756"/>
    </source>
</evidence>
<keyword evidence="10" id="KW-0443">Lipid metabolism</keyword>
<evidence type="ECO:0000256" key="5">
    <source>
        <dbReference type="ARBA" id="ARBA00006288"/>
    </source>
</evidence>
<dbReference type="AlphaFoldDB" id="A0A814DS60"/>
<evidence type="ECO:0000256" key="11">
    <source>
        <dbReference type="ARBA" id="ARBA00023140"/>
    </source>
</evidence>
<feature type="domain" description="Acyl-coenzyme A oxidase N-terminal" evidence="16">
    <location>
        <begin position="33"/>
        <end position="131"/>
    </location>
</feature>
<protein>
    <recommendedName>
        <fullName evidence="12">Acyl-coenzyme A oxidase</fullName>
    </recommendedName>
</protein>
<feature type="active site" description="Proton acceptor" evidence="13">
    <location>
        <position position="429"/>
    </location>
</feature>
<keyword evidence="11" id="KW-0576">Peroxisome</keyword>
<evidence type="ECO:0000256" key="14">
    <source>
        <dbReference type="PIRSR" id="PIRSR000168-2"/>
    </source>
</evidence>
<dbReference type="GO" id="GO:0003997">
    <property type="term" value="F:acyl-CoA oxidase activity"/>
    <property type="evidence" value="ECO:0007669"/>
    <property type="project" value="UniProtKB-EC"/>
</dbReference>
<name>A0A814DS60_9BILA</name>
<dbReference type="GO" id="GO:0005504">
    <property type="term" value="F:fatty acid binding"/>
    <property type="evidence" value="ECO:0007669"/>
    <property type="project" value="TreeGrafter"/>
</dbReference>
<sequence>MVNPDLVKERQNSTLDVDKLNLFFGQNLLLSTERYKHILNLKKRLTNQIKSLYDENYENLERNDKYELVLRKSIELIEFGLENNIDNYLEYTYIIGEVMGTEKQIFGLHFTMFSISLDLWSTPEQKTHWANFMKQNGIFGTYIQTEIGHGTYLRGLETTATYDSQTQEFILDSPTLTSIKFWPGASGKTCNYAIVMAKLIIDNKEHGIHAFVVQLRSLENHRPVPGIELGDIGKKHAYEGIDNGFVKFNKVRIPRDNMLMRFAHVSPNGEFKRTGNEVVMYACMLIMRGILCMFASLLHSISTTIAIRYSCVRRQTADPSGIEPQIIEYQTQQYRLLPGLATSYTNFFATVNFRNILNEFKKSSENFLKIDSNEIAKLHAISSGLKAIVFEDCLKFAQLNRLCCGGHGYSASSGLQPVIQEADAGCTYEGDNTVLYLQTARYLLKSAQKGFSPHLLPQNFQETKDSKVFVRFEKYTSLFEKLFEAKLREVSERMFYLIEEKNMNQYDAWNNSSLLLVETARIYVSVFVIYTNLKSLNDHSKMECNQNQIVLEELFELYLLYGIVEKFSIHFLKLELIDGTRMTDLQTKFFELLKKVRVNALCLVDAFGWSDSNLASSLGVYDGNVYEKLFDYAKNSLFNKNDVHKVYDKLVKPYVETKAKL</sequence>
<feature type="binding site" evidence="14">
    <location>
        <position position="184"/>
    </location>
    <ligand>
        <name>FAD</name>
        <dbReference type="ChEBI" id="CHEBI:57692"/>
    </ligand>
</feature>
<evidence type="ECO:0000256" key="2">
    <source>
        <dbReference type="ARBA" id="ARBA00001974"/>
    </source>
</evidence>
<dbReference type="EMBL" id="CAJNOC010002909">
    <property type="protein sequence ID" value="CAF0957540.1"/>
    <property type="molecule type" value="Genomic_DNA"/>
</dbReference>
<keyword evidence="7 12" id="KW-0274">FAD</keyword>
<evidence type="ECO:0000256" key="8">
    <source>
        <dbReference type="ARBA" id="ARBA00022832"/>
    </source>
</evidence>
<evidence type="ECO:0000256" key="10">
    <source>
        <dbReference type="ARBA" id="ARBA00023098"/>
    </source>
</evidence>
<dbReference type="PANTHER" id="PTHR10909:SF250">
    <property type="entry name" value="PEROXISOMAL ACYL-COENZYME A OXIDASE 1"/>
    <property type="match status" value="1"/>
</dbReference>
<dbReference type="InterPro" id="IPR009100">
    <property type="entry name" value="AcylCoA_DH/oxidase_NM_dom_sf"/>
</dbReference>
<keyword evidence="19" id="KW-1185">Reference proteome</keyword>
<evidence type="ECO:0000256" key="4">
    <source>
        <dbReference type="ARBA" id="ARBA00004846"/>
    </source>
</evidence>
<dbReference type="OrthoDB" id="538336at2759"/>
<comment type="cofactor">
    <cofactor evidence="2">
        <name>FAD</name>
        <dbReference type="ChEBI" id="CHEBI:57692"/>
    </cofactor>
</comment>
<dbReference type="FunFam" id="2.40.110.10:FF:000003">
    <property type="entry name" value="Acyl-coenzyme A oxidase"/>
    <property type="match status" value="1"/>
</dbReference>
<dbReference type="InterPro" id="IPR055060">
    <property type="entry name" value="ACOX_C_alpha1"/>
</dbReference>
<dbReference type="Gene3D" id="1.10.540.10">
    <property type="entry name" value="Acyl-CoA dehydrogenase/oxidase, N-terminal domain"/>
    <property type="match status" value="1"/>
</dbReference>
<dbReference type="SUPFAM" id="SSF47203">
    <property type="entry name" value="Acyl-CoA dehydrogenase C-terminal domain-like"/>
    <property type="match status" value="2"/>
</dbReference>
<comment type="caution">
    <text evidence="18">The sequence shown here is derived from an EMBL/GenBank/DDBJ whole genome shotgun (WGS) entry which is preliminary data.</text>
</comment>
<feature type="domain" description="Acyl-CoA oxidase C-terminal" evidence="15">
    <location>
        <begin position="473"/>
        <end position="655"/>
    </location>
</feature>
<reference evidence="18" key="1">
    <citation type="submission" date="2021-02" db="EMBL/GenBank/DDBJ databases">
        <authorList>
            <person name="Nowell W R."/>
        </authorList>
    </citation>
    <scope>NUCLEOTIDE SEQUENCE</scope>
    <source>
        <strain evidence="18">Ploen Becks lab</strain>
    </source>
</reference>
<dbReference type="SUPFAM" id="SSF56645">
    <property type="entry name" value="Acyl-CoA dehydrogenase NM domain-like"/>
    <property type="match status" value="1"/>
</dbReference>
<organism evidence="18 19">
    <name type="scientific">Brachionus calyciflorus</name>
    <dbReference type="NCBI Taxonomy" id="104777"/>
    <lineage>
        <taxon>Eukaryota</taxon>
        <taxon>Metazoa</taxon>
        <taxon>Spiralia</taxon>
        <taxon>Gnathifera</taxon>
        <taxon>Rotifera</taxon>
        <taxon>Eurotatoria</taxon>
        <taxon>Monogononta</taxon>
        <taxon>Pseudotrocha</taxon>
        <taxon>Ploima</taxon>
        <taxon>Brachionidae</taxon>
        <taxon>Brachionus</taxon>
    </lineage>
</organism>
<dbReference type="Gene3D" id="2.40.110.10">
    <property type="entry name" value="Butyryl-CoA Dehydrogenase, subunit A, domain 2"/>
    <property type="match status" value="1"/>
</dbReference>
<feature type="binding site" evidence="14">
    <location>
        <position position="145"/>
    </location>
    <ligand>
        <name>FAD</name>
        <dbReference type="ChEBI" id="CHEBI:57692"/>
    </ligand>
</feature>
<dbReference type="GO" id="GO:0055088">
    <property type="term" value="P:lipid homeostasis"/>
    <property type="evidence" value="ECO:0007669"/>
    <property type="project" value="TreeGrafter"/>
</dbReference>
<evidence type="ECO:0000259" key="16">
    <source>
        <dbReference type="Pfam" id="PF14749"/>
    </source>
</evidence>
<dbReference type="FunFam" id="1.20.140.10:FF:000007">
    <property type="entry name" value="Acyl-coenzyme A oxidase"/>
    <property type="match status" value="1"/>
</dbReference>
<comment type="pathway">
    <text evidence="4">Lipid metabolism; peroxisomal fatty acid beta-oxidation.</text>
</comment>
<accession>A0A814DS60</accession>
<comment type="similarity">
    <text evidence="5 12">Belongs to the acyl-CoA oxidase family.</text>
</comment>
<dbReference type="GO" id="GO:0033540">
    <property type="term" value="P:fatty acid beta-oxidation using acyl-CoA oxidase"/>
    <property type="evidence" value="ECO:0007669"/>
    <property type="project" value="TreeGrafter"/>
</dbReference>
<dbReference type="PANTHER" id="PTHR10909">
    <property type="entry name" value="ELECTRON TRANSPORT OXIDOREDUCTASE"/>
    <property type="match status" value="1"/>
</dbReference>
<proteinExistence type="inferred from homology"/>
<evidence type="ECO:0000313" key="19">
    <source>
        <dbReference type="Proteomes" id="UP000663879"/>
    </source>
</evidence>
<dbReference type="FunFam" id="1.20.140.10:FF:000015">
    <property type="entry name" value="Acyl-coenzyme A oxidase"/>
    <property type="match status" value="1"/>
</dbReference>
<dbReference type="InterPro" id="IPR036250">
    <property type="entry name" value="AcylCo_DH-like_C"/>
</dbReference>
<evidence type="ECO:0000313" key="18">
    <source>
        <dbReference type="EMBL" id="CAF0957540.1"/>
    </source>
</evidence>
<dbReference type="GO" id="GO:0005777">
    <property type="term" value="C:peroxisome"/>
    <property type="evidence" value="ECO:0007669"/>
    <property type="project" value="UniProtKB-SubCell"/>
</dbReference>
<keyword evidence="6 12" id="KW-0285">Flavoprotein</keyword>
<evidence type="ECO:0000256" key="13">
    <source>
        <dbReference type="PIRSR" id="PIRSR000168-1"/>
    </source>
</evidence>
<gene>
    <name evidence="18" type="ORF">OXX778_LOCUS14273</name>
</gene>
<dbReference type="InterPro" id="IPR046373">
    <property type="entry name" value="Acyl-CoA_Oxase/DH_mid-dom_sf"/>
</dbReference>
<comment type="catalytic activity">
    <reaction evidence="1">
        <text>a 2,3-saturated acyl-CoA + O2 = a (2E)-enoyl-CoA + H2O2</text>
        <dbReference type="Rhea" id="RHEA:38959"/>
        <dbReference type="ChEBI" id="CHEBI:15379"/>
        <dbReference type="ChEBI" id="CHEBI:16240"/>
        <dbReference type="ChEBI" id="CHEBI:58856"/>
        <dbReference type="ChEBI" id="CHEBI:65111"/>
        <dbReference type="EC" id="1.3.3.6"/>
    </reaction>
</comment>
<evidence type="ECO:0000256" key="6">
    <source>
        <dbReference type="ARBA" id="ARBA00022630"/>
    </source>
</evidence>
<evidence type="ECO:0000256" key="12">
    <source>
        <dbReference type="PIRNR" id="PIRNR000168"/>
    </source>
</evidence>
<dbReference type="GO" id="GO:0071949">
    <property type="term" value="F:FAD binding"/>
    <property type="evidence" value="ECO:0007669"/>
    <property type="project" value="InterPro"/>
</dbReference>
<dbReference type="InterPro" id="IPR012258">
    <property type="entry name" value="Acyl-CoA_oxidase"/>
</dbReference>
<keyword evidence="8" id="KW-0276">Fatty acid metabolism</keyword>
<evidence type="ECO:0000256" key="9">
    <source>
        <dbReference type="ARBA" id="ARBA00023002"/>
    </source>
</evidence>
<evidence type="ECO:0000256" key="1">
    <source>
        <dbReference type="ARBA" id="ARBA00001201"/>
    </source>
</evidence>
<dbReference type="Pfam" id="PF14749">
    <property type="entry name" value="Acyl-CoA_ox_N"/>
    <property type="match status" value="1"/>
</dbReference>
<comment type="subcellular location">
    <subcellularLocation>
        <location evidence="3">Peroxisome</location>
    </subcellularLocation>
</comment>
<dbReference type="InterPro" id="IPR037069">
    <property type="entry name" value="AcylCoA_DH/ox_N_sf"/>
</dbReference>
<dbReference type="Pfam" id="PF22924">
    <property type="entry name" value="ACOX_C_alpha1"/>
    <property type="match status" value="1"/>
</dbReference>
<evidence type="ECO:0000259" key="17">
    <source>
        <dbReference type="Pfam" id="PF22924"/>
    </source>
</evidence>
<dbReference type="Proteomes" id="UP000663879">
    <property type="component" value="Unassembled WGS sequence"/>
</dbReference>
<evidence type="ECO:0000256" key="3">
    <source>
        <dbReference type="ARBA" id="ARBA00004275"/>
    </source>
</evidence>